<reference evidence="1" key="1">
    <citation type="journal article" date="2014" name="Front. Microbiol.">
        <title>High frequency of phylogenetically diverse reductive dehalogenase-homologous genes in deep subseafloor sedimentary metagenomes.</title>
        <authorList>
            <person name="Kawai M."/>
            <person name="Futagami T."/>
            <person name="Toyoda A."/>
            <person name="Takaki Y."/>
            <person name="Nishi S."/>
            <person name="Hori S."/>
            <person name="Arai W."/>
            <person name="Tsubouchi T."/>
            <person name="Morono Y."/>
            <person name="Uchiyama I."/>
            <person name="Ito T."/>
            <person name="Fujiyama A."/>
            <person name="Inagaki F."/>
            <person name="Takami H."/>
        </authorList>
    </citation>
    <scope>NUCLEOTIDE SEQUENCE</scope>
    <source>
        <strain evidence="1">Expedition CK06-06</strain>
    </source>
</reference>
<dbReference type="PROSITE" id="PS51257">
    <property type="entry name" value="PROKAR_LIPOPROTEIN"/>
    <property type="match status" value="1"/>
</dbReference>
<gene>
    <name evidence="1" type="ORF">S01H4_64840</name>
</gene>
<feature type="non-terminal residue" evidence="1">
    <location>
        <position position="41"/>
    </location>
</feature>
<evidence type="ECO:0000313" key="1">
    <source>
        <dbReference type="EMBL" id="GAH14145.1"/>
    </source>
</evidence>
<name>X1E145_9ZZZZ</name>
<accession>X1E145</accession>
<dbReference type="EMBL" id="BART01039457">
    <property type="protein sequence ID" value="GAH14145.1"/>
    <property type="molecule type" value="Genomic_DNA"/>
</dbReference>
<protein>
    <submittedName>
        <fullName evidence="1">Uncharacterized protein</fullName>
    </submittedName>
</protein>
<dbReference type="AlphaFoldDB" id="X1E145"/>
<comment type="caution">
    <text evidence="1">The sequence shown here is derived from an EMBL/GenBank/DDBJ whole genome shotgun (WGS) entry which is preliminary data.</text>
</comment>
<organism evidence="1">
    <name type="scientific">marine sediment metagenome</name>
    <dbReference type="NCBI Taxonomy" id="412755"/>
    <lineage>
        <taxon>unclassified sequences</taxon>
        <taxon>metagenomes</taxon>
        <taxon>ecological metagenomes</taxon>
    </lineage>
</organism>
<sequence>MLKKLFIIAICIAVLGSIGIGCKQEATPAEEAAPAEEEAVK</sequence>
<proteinExistence type="predicted"/>